<evidence type="ECO:0000256" key="1">
    <source>
        <dbReference type="ARBA" id="ARBA00008345"/>
    </source>
</evidence>
<comment type="similarity">
    <text evidence="1 10">Belongs to the glutaminase PdxT/SNO family.</text>
</comment>
<dbReference type="CDD" id="cd01749">
    <property type="entry name" value="GATase1_PB"/>
    <property type="match status" value="1"/>
</dbReference>
<keyword evidence="13" id="KW-0808">Transferase</keyword>
<keyword evidence="3 10" id="KW-0663">Pyridoxal phosphate</keyword>
<dbReference type="Proteomes" id="UP000052258">
    <property type="component" value="Unassembled WGS sequence"/>
</dbReference>
<sequence length="189" mass="20553">MKTIGVLALQGAVSEHLSMITKTGHQAVPIKHPEELATLDGLILPGGESTTMRRFIEKYHFTGPLHDFAQSGRGIFGTCAGLVLSASAISNGDTGYKFADYTAVRNGFGRQKMSFEVDLSIAALGETPFRAIFIRAPYIEKVGEGVTVLARVDGKIVAAHENNILVTAFHPELTDDTRLMDYFIRHCIS</sequence>
<proteinExistence type="inferred from homology"/>
<dbReference type="FunFam" id="3.40.50.880:FF:000010">
    <property type="entry name" value="uncharacterized protein LOC100176842 isoform X2"/>
    <property type="match status" value="1"/>
</dbReference>
<feature type="active site" description="Charge relay system" evidence="10 11">
    <location>
        <position position="172"/>
    </location>
</feature>
<protein>
    <recommendedName>
        <fullName evidence="10">Pyridoxal 5'-phosphate synthase subunit PdxT</fullName>
        <ecNumber evidence="10">4.3.3.6</ecNumber>
    </recommendedName>
    <alternativeName>
        <fullName evidence="10">Pdx2</fullName>
    </alternativeName>
    <alternativeName>
        <fullName evidence="10">Pyridoxal 5'-phosphate synthase glutaminase subunit</fullName>
        <ecNumber evidence="10">3.5.1.2</ecNumber>
    </alternativeName>
</protein>
<feature type="active site" description="Nucleophile" evidence="10 11">
    <location>
        <position position="79"/>
    </location>
</feature>
<dbReference type="GO" id="GO:0006543">
    <property type="term" value="P:L-glutamine catabolic process"/>
    <property type="evidence" value="ECO:0007669"/>
    <property type="project" value="UniProtKB-UniRule"/>
</dbReference>
<dbReference type="UniPathway" id="UPA00245"/>
<dbReference type="GO" id="GO:0016740">
    <property type="term" value="F:transferase activity"/>
    <property type="evidence" value="ECO:0007669"/>
    <property type="project" value="UniProtKB-KW"/>
</dbReference>
<reference evidence="13 14" key="1">
    <citation type="journal article" date="2015" name="Genome Biol. Evol.">
        <title>Comparative Genomics of Listeria Sensu Lato: Genus-Wide Differences in Evolutionary Dynamics and the Progressive Gain of Complex, Potentially Pathogenicity-Related Traits through Lateral Gene Transfer.</title>
        <authorList>
            <person name="Chiara M."/>
            <person name="Caruso M."/>
            <person name="D'Erchia A.M."/>
            <person name="Manzari C."/>
            <person name="Fraccalvieri R."/>
            <person name="Goffredo E."/>
            <person name="Latorre L."/>
            <person name="Miccolupo A."/>
            <person name="Padalino I."/>
            <person name="Santagada G."/>
            <person name="Chiocco D."/>
            <person name="Pesole G."/>
            <person name="Horner D.S."/>
            <person name="Parisi A."/>
        </authorList>
    </citation>
    <scope>NUCLEOTIDE SEQUENCE [LARGE SCALE GENOMIC DNA]</scope>
    <source>
        <strain evidence="13 14">1991</strain>
    </source>
</reference>
<comment type="catalytic activity">
    <reaction evidence="7 10">
        <text>L-glutamine + H2O = L-glutamate + NH4(+)</text>
        <dbReference type="Rhea" id="RHEA:15889"/>
        <dbReference type="ChEBI" id="CHEBI:15377"/>
        <dbReference type="ChEBI" id="CHEBI:28938"/>
        <dbReference type="ChEBI" id="CHEBI:29985"/>
        <dbReference type="ChEBI" id="CHEBI:58359"/>
        <dbReference type="EC" id="3.5.1.2"/>
    </reaction>
</comment>
<evidence type="ECO:0000313" key="14">
    <source>
        <dbReference type="Proteomes" id="UP000052258"/>
    </source>
</evidence>
<evidence type="ECO:0000256" key="8">
    <source>
        <dbReference type="ARBA" id="ARBA00054599"/>
    </source>
</evidence>
<evidence type="ECO:0000256" key="11">
    <source>
        <dbReference type="PIRSR" id="PIRSR005639-1"/>
    </source>
</evidence>
<keyword evidence="14" id="KW-1185">Reference proteome</keyword>
<dbReference type="SUPFAM" id="SSF52317">
    <property type="entry name" value="Class I glutamine amidotransferase-like"/>
    <property type="match status" value="1"/>
</dbReference>
<keyword evidence="5 10" id="KW-0456">Lyase</keyword>
<dbReference type="OrthoDB" id="9810320at2"/>
<name>A0A0J8GAE9_9LIST</name>
<dbReference type="Gene3D" id="3.40.50.880">
    <property type="match status" value="1"/>
</dbReference>
<evidence type="ECO:0000256" key="4">
    <source>
        <dbReference type="ARBA" id="ARBA00022962"/>
    </source>
</evidence>
<dbReference type="GO" id="GO:0036381">
    <property type="term" value="F:pyridoxal 5'-phosphate synthase (glutamine hydrolysing) activity"/>
    <property type="evidence" value="ECO:0007669"/>
    <property type="project" value="UniProtKB-UniRule"/>
</dbReference>
<evidence type="ECO:0000256" key="9">
    <source>
        <dbReference type="ARBA" id="ARBA00064749"/>
    </source>
</evidence>
<accession>A0A0J8GAE9</accession>
<dbReference type="EC" id="4.3.3.6" evidence="10"/>
<comment type="subunit">
    <text evidence="9 10">In the presence of PdxS, forms a dodecamer of heterodimers. Only shows activity in the heterodimer.</text>
</comment>
<dbReference type="RefSeq" id="WP_059140038.1">
    <property type="nucleotide sequence ID" value="NZ_KQ130615.1"/>
</dbReference>
<dbReference type="PROSITE" id="PS51130">
    <property type="entry name" value="PDXT_SNO_2"/>
    <property type="match status" value="1"/>
</dbReference>
<comment type="pathway">
    <text evidence="10">Cofactor biosynthesis; pyridoxal 5'-phosphate biosynthesis.</text>
</comment>
<feature type="binding site" evidence="10 12">
    <location>
        <position position="105"/>
    </location>
    <ligand>
        <name>L-glutamine</name>
        <dbReference type="ChEBI" id="CHEBI:58359"/>
    </ligand>
</feature>
<evidence type="ECO:0000256" key="2">
    <source>
        <dbReference type="ARBA" id="ARBA00022801"/>
    </source>
</evidence>
<dbReference type="PROSITE" id="PS51273">
    <property type="entry name" value="GATASE_TYPE_1"/>
    <property type="match status" value="1"/>
</dbReference>
<dbReference type="GO" id="GO:0008614">
    <property type="term" value="P:pyridoxine metabolic process"/>
    <property type="evidence" value="ECO:0007669"/>
    <property type="project" value="TreeGrafter"/>
</dbReference>
<keyword evidence="2 10" id="KW-0378">Hydrolase</keyword>
<dbReference type="AlphaFoldDB" id="A0A0J8GAE9"/>
<evidence type="ECO:0000256" key="7">
    <source>
        <dbReference type="ARBA" id="ARBA00049534"/>
    </source>
</evidence>
<dbReference type="PANTHER" id="PTHR31559">
    <property type="entry name" value="PYRIDOXAL 5'-PHOSPHATE SYNTHASE SUBUNIT SNO"/>
    <property type="match status" value="1"/>
</dbReference>
<dbReference type="InterPro" id="IPR021196">
    <property type="entry name" value="PdxT/SNO_CS"/>
</dbReference>
<comment type="catalytic activity">
    <reaction evidence="6 10">
        <text>aldehydo-D-ribose 5-phosphate + D-glyceraldehyde 3-phosphate + L-glutamine = pyridoxal 5'-phosphate + L-glutamate + phosphate + 3 H2O + H(+)</text>
        <dbReference type="Rhea" id="RHEA:31507"/>
        <dbReference type="ChEBI" id="CHEBI:15377"/>
        <dbReference type="ChEBI" id="CHEBI:15378"/>
        <dbReference type="ChEBI" id="CHEBI:29985"/>
        <dbReference type="ChEBI" id="CHEBI:43474"/>
        <dbReference type="ChEBI" id="CHEBI:58273"/>
        <dbReference type="ChEBI" id="CHEBI:58359"/>
        <dbReference type="ChEBI" id="CHEBI:59776"/>
        <dbReference type="ChEBI" id="CHEBI:597326"/>
        <dbReference type="EC" id="4.3.3.6"/>
    </reaction>
</comment>
<dbReference type="PANTHER" id="PTHR31559:SF0">
    <property type="entry name" value="PYRIDOXAL 5'-PHOSPHATE SYNTHASE SUBUNIT SNO1-RELATED"/>
    <property type="match status" value="1"/>
</dbReference>
<dbReference type="GO" id="GO:1903600">
    <property type="term" value="C:glutaminase complex"/>
    <property type="evidence" value="ECO:0007669"/>
    <property type="project" value="TreeGrafter"/>
</dbReference>
<dbReference type="GO" id="GO:0042823">
    <property type="term" value="P:pyridoxal phosphate biosynthetic process"/>
    <property type="evidence" value="ECO:0007669"/>
    <property type="project" value="UniProtKB-UniRule"/>
</dbReference>
<dbReference type="PIRSF" id="PIRSF005639">
    <property type="entry name" value="Glut_amidoT_SNO"/>
    <property type="match status" value="1"/>
</dbReference>
<organism evidence="13 14">
    <name type="scientific">Listeria fleischmannii 1991</name>
    <dbReference type="NCBI Taxonomy" id="1430899"/>
    <lineage>
        <taxon>Bacteria</taxon>
        <taxon>Bacillati</taxon>
        <taxon>Bacillota</taxon>
        <taxon>Bacilli</taxon>
        <taxon>Bacillales</taxon>
        <taxon>Listeriaceae</taxon>
        <taxon>Listeria</taxon>
    </lineage>
</organism>
<dbReference type="GO" id="GO:0004359">
    <property type="term" value="F:glutaminase activity"/>
    <property type="evidence" value="ECO:0007669"/>
    <property type="project" value="UniProtKB-UniRule"/>
</dbReference>
<evidence type="ECO:0000256" key="5">
    <source>
        <dbReference type="ARBA" id="ARBA00023239"/>
    </source>
</evidence>
<evidence type="ECO:0000256" key="12">
    <source>
        <dbReference type="PIRSR" id="PIRSR005639-2"/>
    </source>
</evidence>
<feature type="binding site" evidence="10 12">
    <location>
        <begin position="134"/>
        <end position="135"/>
    </location>
    <ligand>
        <name>L-glutamine</name>
        <dbReference type="ChEBI" id="CHEBI:58359"/>
    </ligand>
</feature>
<dbReference type="GO" id="GO:0005829">
    <property type="term" value="C:cytosol"/>
    <property type="evidence" value="ECO:0007669"/>
    <property type="project" value="TreeGrafter"/>
</dbReference>
<dbReference type="PROSITE" id="PS01236">
    <property type="entry name" value="PDXT_SNO_1"/>
    <property type="match status" value="1"/>
</dbReference>
<dbReference type="NCBIfam" id="TIGR03800">
    <property type="entry name" value="PLP_synth_Pdx2"/>
    <property type="match status" value="1"/>
</dbReference>
<dbReference type="Pfam" id="PF01174">
    <property type="entry name" value="SNO"/>
    <property type="match status" value="1"/>
</dbReference>
<dbReference type="EMBL" id="AZHO01000016">
    <property type="protein sequence ID" value="KMT59605.1"/>
    <property type="molecule type" value="Genomic_DNA"/>
</dbReference>
<evidence type="ECO:0000256" key="6">
    <source>
        <dbReference type="ARBA" id="ARBA00047992"/>
    </source>
</evidence>
<dbReference type="HAMAP" id="MF_01615">
    <property type="entry name" value="PdxT"/>
    <property type="match status" value="1"/>
</dbReference>
<evidence type="ECO:0000313" key="13">
    <source>
        <dbReference type="EMBL" id="KMT59605.1"/>
    </source>
</evidence>
<gene>
    <name evidence="10" type="primary">pdxT</name>
    <name evidence="13" type="ORF">X560_1314</name>
</gene>
<feature type="active site" description="Charge relay system" evidence="10 11">
    <location>
        <position position="170"/>
    </location>
</feature>
<dbReference type="PATRIC" id="fig|1430899.3.peg.1512"/>
<feature type="binding site" evidence="10 12">
    <location>
        <begin position="47"/>
        <end position="49"/>
    </location>
    <ligand>
        <name>L-glutamine</name>
        <dbReference type="ChEBI" id="CHEBI:58359"/>
    </ligand>
</feature>
<dbReference type="EC" id="3.5.1.2" evidence="10"/>
<comment type="function">
    <text evidence="8 10">Catalyzes the hydrolysis of glutamine to glutamate and ammonia as part of the biosynthesis of pyridoxal 5'-phosphate. The resulting ammonia molecule is channeled to the active site of PdxS.</text>
</comment>
<keyword evidence="4 10" id="KW-0315">Glutamine amidotransferase</keyword>
<dbReference type="InterPro" id="IPR002161">
    <property type="entry name" value="PdxT/SNO"/>
</dbReference>
<evidence type="ECO:0000256" key="10">
    <source>
        <dbReference type="HAMAP-Rule" id="MF_01615"/>
    </source>
</evidence>
<comment type="caution">
    <text evidence="13">The sequence shown here is derived from an EMBL/GenBank/DDBJ whole genome shotgun (WGS) entry which is preliminary data.</text>
</comment>
<dbReference type="InterPro" id="IPR029062">
    <property type="entry name" value="Class_I_gatase-like"/>
</dbReference>
<evidence type="ECO:0000256" key="3">
    <source>
        <dbReference type="ARBA" id="ARBA00022898"/>
    </source>
</evidence>